<organism evidence="2 3">
    <name type="scientific">Cryptotermes secundus</name>
    <dbReference type="NCBI Taxonomy" id="105785"/>
    <lineage>
        <taxon>Eukaryota</taxon>
        <taxon>Metazoa</taxon>
        <taxon>Ecdysozoa</taxon>
        <taxon>Arthropoda</taxon>
        <taxon>Hexapoda</taxon>
        <taxon>Insecta</taxon>
        <taxon>Pterygota</taxon>
        <taxon>Neoptera</taxon>
        <taxon>Polyneoptera</taxon>
        <taxon>Dictyoptera</taxon>
        <taxon>Blattodea</taxon>
        <taxon>Blattoidea</taxon>
        <taxon>Termitoidae</taxon>
        <taxon>Kalotermitidae</taxon>
        <taxon>Cryptotermitinae</taxon>
        <taxon>Cryptotermes</taxon>
    </lineage>
</organism>
<gene>
    <name evidence="2" type="ORF">B7P43_G07243</name>
</gene>
<evidence type="ECO:0000313" key="3">
    <source>
        <dbReference type="Proteomes" id="UP000235965"/>
    </source>
</evidence>
<dbReference type="InterPro" id="IPR052709">
    <property type="entry name" value="Transposase-MT_Hybrid"/>
</dbReference>
<proteinExistence type="predicted"/>
<protein>
    <recommendedName>
        <fullName evidence="1">Mos1 transposase HTH domain-containing protein</fullName>
    </recommendedName>
</protein>
<dbReference type="Proteomes" id="UP000235965">
    <property type="component" value="Unassembled WGS sequence"/>
</dbReference>
<name>A0A2J7RC09_9NEOP</name>
<comment type="caution">
    <text evidence="2">The sequence shown here is derived from an EMBL/GenBank/DDBJ whole genome shotgun (WGS) entry which is preliminary data.</text>
</comment>
<dbReference type="STRING" id="105785.A0A2J7RC09"/>
<dbReference type="Gene3D" id="1.10.10.1450">
    <property type="match status" value="1"/>
</dbReference>
<dbReference type="EMBL" id="NEVH01005887">
    <property type="protein sequence ID" value="PNF38376.1"/>
    <property type="molecule type" value="Genomic_DNA"/>
</dbReference>
<evidence type="ECO:0000313" key="2">
    <source>
        <dbReference type="EMBL" id="PNF38376.1"/>
    </source>
</evidence>
<dbReference type="InParanoid" id="A0A2J7RC09"/>
<accession>A0A2J7RC09</accession>
<dbReference type="Pfam" id="PF17906">
    <property type="entry name" value="HTH_48"/>
    <property type="match status" value="1"/>
</dbReference>
<evidence type="ECO:0000259" key="1">
    <source>
        <dbReference type="Pfam" id="PF17906"/>
    </source>
</evidence>
<dbReference type="PANTHER" id="PTHR46060">
    <property type="entry name" value="MARINER MOS1 TRANSPOSASE-LIKE PROTEIN"/>
    <property type="match status" value="1"/>
</dbReference>
<sequence length="163" mass="18578">MADFREQRAAVKFCFLLGKSGTETLEMLKTVYKDDAVGKTQVFELFSRFKNGEMSIDDKPRSGRPSTARTHENVEKIREIIKEDRRRTIEEIVELSGVTWSSAARFVAVGDRNFDEFKSGGLHEKHAVATWNLGTISAFAYKTEENQENLCRDGRSQDLPDTH</sequence>
<keyword evidence="3" id="KW-1185">Reference proteome</keyword>
<feature type="domain" description="Mos1 transposase HTH" evidence="1">
    <location>
        <begin position="8"/>
        <end position="53"/>
    </location>
</feature>
<dbReference type="PANTHER" id="PTHR46060:SF1">
    <property type="entry name" value="MARINER MOS1 TRANSPOSASE-LIKE PROTEIN"/>
    <property type="match status" value="1"/>
</dbReference>
<reference evidence="2 3" key="1">
    <citation type="submission" date="2017-12" db="EMBL/GenBank/DDBJ databases">
        <title>Hemimetabolous genomes reveal molecular basis of termite eusociality.</title>
        <authorList>
            <person name="Harrison M.C."/>
            <person name="Jongepier E."/>
            <person name="Robertson H.M."/>
            <person name="Arning N."/>
            <person name="Bitard-Feildel T."/>
            <person name="Chao H."/>
            <person name="Childers C.P."/>
            <person name="Dinh H."/>
            <person name="Doddapaneni H."/>
            <person name="Dugan S."/>
            <person name="Gowin J."/>
            <person name="Greiner C."/>
            <person name="Han Y."/>
            <person name="Hu H."/>
            <person name="Hughes D.S.T."/>
            <person name="Huylmans A.-K."/>
            <person name="Kemena C."/>
            <person name="Kremer L.P.M."/>
            <person name="Lee S.L."/>
            <person name="Lopez-Ezquerra A."/>
            <person name="Mallet L."/>
            <person name="Monroy-Kuhn J.M."/>
            <person name="Moser A."/>
            <person name="Murali S.C."/>
            <person name="Muzny D.M."/>
            <person name="Otani S."/>
            <person name="Piulachs M.-D."/>
            <person name="Poelchau M."/>
            <person name="Qu J."/>
            <person name="Schaub F."/>
            <person name="Wada-Katsumata A."/>
            <person name="Worley K.C."/>
            <person name="Xie Q."/>
            <person name="Ylla G."/>
            <person name="Poulsen M."/>
            <person name="Gibbs R.A."/>
            <person name="Schal C."/>
            <person name="Richards S."/>
            <person name="Belles X."/>
            <person name="Korb J."/>
            <person name="Bornberg-Bauer E."/>
        </authorList>
    </citation>
    <scope>NUCLEOTIDE SEQUENCE [LARGE SCALE GENOMIC DNA]</scope>
    <source>
        <tissue evidence="2">Whole body</tissue>
    </source>
</reference>
<dbReference type="InterPro" id="IPR041426">
    <property type="entry name" value="Mos1_HTH"/>
</dbReference>
<dbReference type="AlphaFoldDB" id="A0A2J7RC09"/>